<name>A0A3G4VJS6_9VIBR</name>
<organism evidence="2 3">
    <name type="scientific">Vibrio mediterranei</name>
    <dbReference type="NCBI Taxonomy" id="689"/>
    <lineage>
        <taxon>Bacteria</taxon>
        <taxon>Pseudomonadati</taxon>
        <taxon>Pseudomonadota</taxon>
        <taxon>Gammaproteobacteria</taxon>
        <taxon>Vibrionales</taxon>
        <taxon>Vibrionaceae</taxon>
        <taxon>Vibrio</taxon>
    </lineage>
</organism>
<evidence type="ECO:0000313" key="3">
    <source>
        <dbReference type="Proteomes" id="UP000279760"/>
    </source>
</evidence>
<feature type="compositionally biased region" description="Basic and acidic residues" evidence="1">
    <location>
        <begin position="78"/>
        <end position="88"/>
    </location>
</feature>
<evidence type="ECO:0000313" key="2">
    <source>
        <dbReference type="EMBL" id="AYV25020.1"/>
    </source>
</evidence>
<protein>
    <submittedName>
        <fullName evidence="2">Uncharacterized protein</fullName>
    </submittedName>
</protein>
<sequence>MFLINLTAADEEKMLHSMRKTQRILHLADPERPSSIEPINIKVNNTDVLNGNIFSTHTSFGVFSLNFLFFSIKYPAKQGEEKQKRARDNPGTSKLKL</sequence>
<keyword evidence="2" id="KW-0614">Plasmid</keyword>
<dbReference type="EMBL" id="CP033579">
    <property type="protein sequence ID" value="AYV25020.1"/>
    <property type="molecule type" value="Genomic_DNA"/>
</dbReference>
<feature type="region of interest" description="Disordered" evidence="1">
    <location>
        <begin position="78"/>
        <end position="97"/>
    </location>
</feature>
<reference evidence="2 3" key="1">
    <citation type="submission" date="2018-11" db="EMBL/GenBank/DDBJ databases">
        <title>Complete Genome Sequence of Vbrio mediterranei 117-T6: a Potential Pathogen Bacteria Isolated from the Conchocelis of Pyropia.</title>
        <authorList>
            <person name="Liu Q."/>
        </authorList>
    </citation>
    <scope>NUCLEOTIDE SEQUENCE [LARGE SCALE GENOMIC DNA]</scope>
    <source>
        <strain evidence="2 3">117-T6</strain>
        <plasmid evidence="2 3">unnamed</plasmid>
    </source>
</reference>
<evidence type="ECO:0000256" key="1">
    <source>
        <dbReference type="SAM" id="MobiDB-lite"/>
    </source>
</evidence>
<proteinExistence type="predicted"/>
<geneLocation type="plasmid" evidence="2">
    <name>unnamed</name>
</geneLocation>
<gene>
    <name evidence="2" type="ORF">ECB94_27285</name>
</gene>
<accession>A0A3G4VJS6</accession>
<dbReference type="AlphaFoldDB" id="A0A3G4VJS6"/>
<dbReference type="Proteomes" id="UP000279760">
    <property type="component" value="Plasmid unnamed"/>
</dbReference>